<feature type="region of interest" description="Disordered" evidence="1">
    <location>
        <begin position="61"/>
        <end position="112"/>
    </location>
</feature>
<accession>A0A2J6T443</accession>
<gene>
    <name evidence="2" type="ORF">K444DRAFT_631524</name>
</gene>
<evidence type="ECO:0000313" key="3">
    <source>
        <dbReference type="Proteomes" id="UP000235371"/>
    </source>
</evidence>
<organism evidence="2 3">
    <name type="scientific">Hyaloscypha bicolor E</name>
    <dbReference type="NCBI Taxonomy" id="1095630"/>
    <lineage>
        <taxon>Eukaryota</taxon>
        <taxon>Fungi</taxon>
        <taxon>Dikarya</taxon>
        <taxon>Ascomycota</taxon>
        <taxon>Pezizomycotina</taxon>
        <taxon>Leotiomycetes</taxon>
        <taxon>Helotiales</taxon>
        <taxon>Hyaloscyphaceae</taxon>
        <taxon>Hyaloscypha</taxon>
        <taxon>Hyaloscypha bicolor</taxon>
    </lineage>
</organism>
<reference evidence="2 3" key="1">
    <citation type="submission" date="2016-04" db="EMBL/GenBank/DDBJ databases">
        <title>A degradative enzymes factory behind the ericoid mycorrhizal symbiosis.</title>
        <authorList>
            <consortium name="DOE Joint Genome Institute"/>
            <person name="Martino E."/>
            <person name="Morin E."/>
            <person name="Grelet G."/>
            <person name="Kuo A."/>
            <person name="Kohler A."/>
            <person name="Daghino S."/>
            <person name="Barry K."/>
            <person name="Choi C."/>
            <person name="Cichocki N."/>
            <person name="Clum A."/>
            <person name="Copeland A."/>
            <person name="Hainaut M."/>
            <person name="Haridas S."/>
            <person name="Labutti K."/>
            <person name="Lindquist E."/>
            <person name="Lipzen A."/>
            <person name="Khouja H.-R."/>
            <person name="Murat C."/>
            <person name="Ohm R."/>
            <person name="Olson A."/>
            <person name="Spatafora J."/>
            <person name="Veneault-Fourrey C."/>
            <person name="Henrissat B."/>
            <person name="Grigoriev I."/>
            <person name="Martin F."/>
            <person name="Perotto S."/>
        </authorList>
    </citation>
    <scope>NUCLEOTIDE SEQUENCE [LARGE SCALE GENOMIC DNA]</scope>
    <source>
        <strain evidence="2 3">E</strain>
    </source>
</reference>
<dbReference type="RefSeq" id="XP_024734686.1">
    <property type="nucleotide sequence ID" value="XM_024883372.1"/>
</dbReference>
<sequence length="186" mass="20661">MAIIPQTVTKGDIWTITTDVVVGVKNEAPAQDRACIYTYHKVIATSTREKRSFKERLDELPKEKTKAGHGHHDDSEHDSCFSLSSGRHTPDLEEDNSDAENPQQQHVKSRAESCAEKVVYTRRERTASPICIVMSAGSTYSTGHLRCVIKLELTATGDITITKRFGPTTQYFSLADHVHGTLCCGR</sequence>
<keyword evidence="3" id="KW-1185">Reference proteome</keyword>
<dbReference type="AlphaFoldDB" id="A0A2J6T443"/>
<evidence type="ECO:0000256" key="1">
    <source>
        <dbReference type="SAM" id="MobiDB-lite"/>
    </source>
</evidence>
<name>A0A2J6T443_9HELO</name>
<dbReference type="GeneID" id="36591449"/>
<proteinExistence type="predicted"/>
<dbReference type="EMBL" id="KZ613843">
    <property type="protein sequence ID" value="PMD57782.1"/>
    <property type="molecule type" value="Genomic_DNA"/>
</dbReference>
<dbReference type="Proteomes" id="UP000235371">
    <property type="component" value="Unassembled WGS sequence"/>
</dbReference>
<dbReference type="InParanoid" id="A0A2J6T443"/>
<evidence type="ECO:0000313" key="2">
    <source>
        <dbReference type="EMBL" id="PMD57782.1"/>
    </source>
</evidence>
<protein>
    <submittedName>
        <fullName evidence="2">Uncharacterized protein</fullName>
    </submittedName>
</protein>
<feature type="compositionally biased region" description="Basic and acidic residues" evidence="1">
    <location>
        <begin position="61"/>
        <end position="79"/>
    </location>
</feature>